<dbReference type="Pfam" id="PF13181">
    <property type="entry name" value="TPR_8"/>
    <property type="match status" value="1"/>
</dbReference>
<feature type="chain" id="PRO_5030613715" evidence="2">
    <location>
        <begin position="29"/>
        <end position="808"/>
    </location>
</feature>
<evidence type="ECO:0000313" key="3">
    <source>
        <dbReference type="EMBL" id="MBB4064179.1"/>
    </source>
</evidence>
<dbReference type="RefSeq" id="WP_183365415.1">
    <property type="nucleotide sequence ID" value="NZ_JACIEZ010000002.1"/>
</dbReference>
<keyword evidence="2" id="KW-0732">Signal</keyword>
<feature type="signal peptide" evidence="2">
    <location>
        <begin position="1"/>
        <end position="28"/>
    </location>
</feature>
<dbReference type="InterPro" id="IPR019734">
    <property type="entry name" value="TPR_rpt"/>
</dbReference>
<dbReference type="EMBL" id="JACIEZ010000002">
    <property type="protein sequence ID" value="MBB4064179.1"/>
    <property type="molecule type" value="Genomic_DNA"/>
</dbReference>
<reference evidence="3 4" key="1">
    <citation type="submission" date="2020-08" db="EMBL/GenBank/DDBJ databases">
        <title>Genomic Encyclopedia of Type Strains, Phase IV (KMG-IV): sequencing the most valuable type-strain genomes for metagenomic binning, comparative biology and taxonomic classification.</title>
        <authorList>
            <person name="Goeker M."/>
        </authorList>
    </citation>
    <scope>NUCLEOTIDE SEQUENCE [LARGE SCALE GENOMIC DNA]</scope>
    <source>
        <strain evidence="3 4">DSM 29853</strain>
    </source>
</reference>
<keyword evidence="4" id="KW-1185">Reference proteome</keyword>
<evidence type="ECO:0000256" key="2">
    <source>
        <dbReference type="SAM" id="SignalP"/>
    </source>
</evidence>
<sequence>MIKTYRNRLLGGLAMAALLLPAPATARAEDSVELLTGSIRASRLLPPEPSAPSGEQGAAALAQPLPPALPSASENGSAPEPAEDGETAAKAKPAARPDEVELSALYYYAREKQDKRVTAETERLRLKYPGFELPDDLYTAGLRQRVDEQPLWKLYEKDDFAGIDAAVARLKEQNAGWEPSEDFRQKLERRKLRVTLTRAHASKDWVGVISAAAGISLRKEKDADLLWMLIDAYREASMPDALLDVYRAMLFREKADRLPDPVLVTTLQKATRDFEPEEVRSAIATLWPNPALVPALKPLQDDFIRRDVADFNNRSERQEPLAEKDIQRLRDLVAARGELADMSLLGWYFLKLKQPKEAEPYFQRALEKKPTPEFAKGLYLSLAQQKRDEEAYALAAAHLKELTDDPEFLMNALSLRFAKPELGAIDPRTVEAYSTTILKTKSADHAEILAWYAYNSMQYPAAEAWFVQSWNWEEEPNRLKGIALTFLREGKKKQFAALRARFGDLYPDMWAELLSPRPVQAQALQPVVVTHPTTGQPVIVYRQPPVVQAAGAIDQQLAVLPASYQPEPMPVVQPAAMPVVQPVPQAEPMVVYASAPAVQPVYQPVEPAAEPAAMPAARPARIEKGPRSGYFAAFKAKRYSECLAGINAMGRVPPDAELIRGWCYLGLNRIADARQSFGLALQGQGQVRHDAAYGSALAALRAKLTDEAEAVITAYPLEASKDREVRAEIYWQRARSAFDHKDFQGTLDALNARIGIVPEPTDLSTLRAWAHYKLGNRQEAKAIFTKLNQRLADPEIMRGLAAMDEVTR</sequence>
<organism evidence="3 4">
    <name type="scientific">Gellertiella hungarica</name>
    <dbReference type="NCBI Taxonomy" id="1572859"/>
    <lineage>
        <taxon>Bacteria</taxon>
        <taxon>Pseudomonadati</taxon>
        <taxon>Pseudomonadota</taxon>
        <taxon>Alphaproteobacteria</taxon>
        <taxon>Hyphomicrobiales</taxon>
        <taxon>Rhizobiaceae</taxon>
        <taxon>Gellertiella</taxon>
    </lineage>
</organism>
<dbReference type="SUPFAM" id="SSF48452">
    <property type="entry name" value="TPR-like"/>
    <property type="match status" value="2"/>
</dbReference>
<dbReference type="SMART" id="SM00028">
    <property type="entry name" value="TPR"/>
    <property type="match status" value="4"/>
</dbReference>
<proteinExistence type="predicted"/>
<dbReference type="Gene3D" id="1.25.40.10">
    <property type="entry name" value="Tetratricopeptide repeat domain"/>
    <property type="match status" value="2"/>
</dbReference>
<evidence type="ECO:0000313" key="4">
    <source>
        <dbReference type="Proteomes" id="UP000528286"/>
    </source>
</evidence>
<dbReference type="InterPro" id="IPR011990">
    <property type="entry name" value="TPR-like_helical_dom_sf"/>
</dbReference>
<comment type="caution">
    <text evidence="3">The sequence shown here is derived from an EMBL/GenBank/DDBJ whole genome shotgun (WGS) entry which is preliminary data.</text>
</comment>
<accession>A0A7W6NK48</accession>
<evidence type="ECO:0000256" key="1">
    <source>
        <dbReference type="SAM" id="MobiDB-lite"/>
    </source>
</evidence>
<dbReference type="AlphaFoldDB" id="A0A7W6NK48"/>
<protein>
    <submittedName>
        <fullName evidence="3">Tetratricopeptide (TPR) repeat protein</fullName>
    </submittedName>
</protein>
<dbReference type="Proteomes" id="UP000528286">
    <property type="component" value="Unassembled WGS sequence"/>
</dbReference>
<gene>
    <name evidence="3" type="ORF">GGR23_001356</name>
</gene>
<feature type="region of interest" description="Disordered" evidence="1">
    <location>
        <begin position="65"/>
        <end position="96"/>
    </location>
</feature>
<name>A0A7W6NK48_9HYPH</name>